<dbReference type="EMBL" id="MU155167">
    <property type="protein sequence ID" value="KAF9482338.1"/>
    <property type="molecule type" value="Genomic_DNA"/>
</dbReference>
<proteinExistence type="predicted"/>
<accession>A0A9P5Z817</accession>
<protein>
    <submittedName>
        <fullName evidence="3">Uncharacterized protein</fullName>
    </submittedName>
</protein>
<reference evidence="3" key="1">
    <citation type="submission" date="2020-11" db="EMBL/GenBank/DDBJ databases">
        <authorList>
            <consortium name="DOE Joint Genome Institute"/>
            <person name="Ahrendt S."/>
            <person name="Riley R."/>
            <person name="Andreopoulos W."/>
            <person name="Labutti K."/>
            <person name="Pangilinan J."/>
            <person name="Ruiz-Duenas F.J."/>
            <person name="Barrasa J.M."/>
            <person name="Sanchez-Garcia M."/>
            <person name="Camarero S."/>
            <person name="Miyauchi S."/>
            <person name="Serrano A."/>
            <person name="Linde D."/>
            <person name="Babiker R."/>
            <person name="Drula E."/>
            <person name="Ayuso-Fernandez I."/>
            <person name="Pacheco R."/>
            <person name="Padilla G."/>
            <person name="Ferreira P."/>
            <person name="Barriuso J."/>
            <person name="Kellner H."/>
            <person name="Castanera R."/>
            <person name="Alfaro M."/>
            <person name="Ramirez L."/>
            <person name="Pisabarro A.G."/>
            <person name="Kuo A."/>
            <person name="Tritt A."/>
            <person name="Lipzen A."/>
            <person name="He G."/>
            <person name="Yan M."/>
            <person name="Ng V."/>
            <person name="Cullen D."/>
            <person name="Martin F."/>
            <person name="Rosso M.-N."/>
            <person name="Henrissat B."/>
            <person name="Hibbett D."/>
            <person name="Martinez A.T."/>
            <person name="Grigoriev I.V."/>
        </authorList>
    </citation>
    <scope>NUCLEOTIDE SEQUENCE</scope>
    <source>
        <strain evidence="3">CIRM-BRFM 674</strain>
    </source>
</reference>
<dbReference type="Proteomes" id="UP000807469">
    <property type="component" value="Unassembled WGS sequence"/>
</dbReference>
<keyword evidence="2" id="KW-0732">Signal</keyword>
<gene>
    <name evidence="3" type="ORF">BDN70DRAFT_892691</name>
</gene>
<name>A0A9P5Z817_9AGAR</name>
<evidence type="ECO:0000256" key="1">
    <source>
        <dbReference type="SAM" id="MobiDB-lite"/>
    </source>
</evidence>
<feature type="compositionally biased region" description="Acidic residues" evidence="1">
    <location>
        <begin position="149"/>
        <end position="163"/>
    </location>
</feature>
<keyword evidence="4" id="KW-1185">Reference proteome</keyword>
<evidence type="ECO:0000256" key="2">
    <source>
        <dbReference type="SAM" id="SignalP"/>
    </source>
</evidence>
<comment type="caution">
    <text evidence="3">The sequence shown here is derived from an EMBL/GenBank/DDBJ whole genome shotgun (WGS) entry which is preliminary data.</text>
</comment>
<dbReference type="AlphaFoldDB" id="A0A9P5Z817"/>
<feature type="compositionally biased region" description="Basic and acidic residues" evidence="1">
    <location>
        <begin position="164"/>
        <end position="174"/>
    </location>
</feature>
<dbReference type="OrthoDB" id="3116198at2759"/>
<feature type="signal peptide" evidence="2">
    <location>
        <begin position="1"/>
        <end position="20"/>
    </location>
</feature>
<evidence type="ECO:0000313" key="3">
    <source>
        <dbReference type="EMBL" id="KAF9482338.1"/>
    </source>
</evidence>
<feature type="chain" id="PRO_5040121907" evidence="2">
    <location>
        <begin position="21"/>
        <end position="200"/>
    </location>
</feature>
<organism evidence="3 4">
    <name type="scientific">Pholiota conissans</name>
    <dbReference type="NCBI Taxonomy" id="109636"/>
    <lineage>
        <taxon>Eukaryota</taxon>
        <taxon>Fungi</taxon>
        <taxon>Dikarya</taxon>
        <taxon>Basidiomycota</taxon>
        <taxon>Agaricomycotina</taxon>
        <taxon>Agaricomycetes</taxon>
        <taxon>Agaricomycetidae</taxon>
        <taxon>Agaricales</taxon>
        <taxon>Agaricineae</taxon>
        <taxon>Strophariaceae</taxon>
        <taxon>Pholiota</taxon>
    </lineage>
</organism>
<sequence length="200" mass="23047">MHFAKLLTAFIVIAATGALAAHPEREAADGIELEKHVHDGDCFHAPTDALSEPEANYSELPDMDMDDENETDEPISSLVAASRMLIPKRCYLGRSLGRITFTRRCRRGYYAVAFRKAKRFWKIRAICCPRRHRHRRRHAWKRREHGLDTEENEVDEVDDEEYERDNAEREDGERGTLMVNDDADEPGQLGALRLNERLGE</sequence>
<feature type="region of interest" description="Disordered" evidence="1">
    <location>
        <begin position="148"/>
        <end position="200"/>
    </location>
</feature>
<evidence type="ECO:0000313" key="4">
    <source>
        <dbReference type="Proteomes" id="UP000807469"/>
    </source>
</evidence>